<name>A0ABX1J7T2_9PSEU</name>
<evidence type="ECO:0000313" key="2">
    <source>
        <dbReference type="EMBL" id="NKQ54954.1"/>
    </source>
</evidence>
<dbReference type="EMBL" id="JAAXLS010000012">
    <property type="protein sequence ID" value="NKQ54954.1"/>
    <property type="molecule type" value="Genomic_DNA"/>
</dbReference>
<feature type="domain" description="CHAT" evidence="1">
    <location>
        <begin position="622"/>
        <end position="846"/>
    </location>
</feature>
<sequence>MAGHPSRVDRILAAAEGLYQRARNAAVDHGPADAARLLNQSLRELDRAGAERPAWLALRARVLISLASADAEVTSFKAGLAHLAAARAVLSQLPSGDERADLEAVAELQRAVVLFRVGRLEDALTVFNAVLPKLDRDSADNRFRFTVNLLNRAYVHLRMSHPDAALADLNRCLELTVAHGRRHLEGKVRHNLGDRALLVGDIPEALRHYEEAARIFEVEGPGSLPLVRLDQARALLAAGLGEEASRHLDEALPRLRANKLIQDVAEAEVARAAAAILEGDYELARRHAGAAQRRFLRRGNERWAEVAALAKLRVNAMEALSGARRPPRRLPLELVEHAGHLAELGLRDEAAAARLLAVRLHLRRGAVEAAEEQLAQVPRPRHTTPVDHVMLLRLCRAELAVAQRNSRSALAQARAGLAELSRVRDRMGGLDLLCGTAVHGQELGRLAVGLVLDGARGHAGARRLLAWQELTRAQVYRYEPLPAIADPVLAKLIMEMRNVQRTAQQNRLEGKPVGALEQRYVQLQREASRLGWYTSPWGRPRPVSPPEEVTGHLGDRVLVSIMGHGDELAAVVVRDGRFRLLRLGPLAEAVEITKQLHADLNVLAPDHLPDPLVAAVTASAEKRAKLLDELIVRPLAEAIGDRELVIVPFGPLYALPWSALPSLRGRPISIAPSATAWVSAARDRTAEPVLLVGGPGVPGAIGEVRELRSVYPQAKLVDGADATSGTVLSALDGTGLAHLVAHGAHEPANALFSRLDLVDGPLFAHETARLDRPPEHVVLAACELAMSHIRPGEEALGFAGALLAGGSRAVVGAIARVGDRAAAEAMTDLHRRLAAGTSPAHALAEAVAPDPLRRPFLCLGAG</sequence>
<dbReference type="InterPro" id="IPR019734">
    <property type="entry name" value="TPR_rpt"/>
</dbReference>
<accession>A0ABX1J7T2</accession>
<dbReference type="SMART" id="SM00028">
    <property type="entry name" value="TPR"/>
    <property type="match status" value="4"/>
</dbReference>
<dbReference type="SUPFAM" id="SSF48452">
    <property type="entry name" value="TPR-like"/>
    <property type="match status" value="1"/>
</dbReference>
<dbReference type="RefSeq" id="WP_168517419.1">
    <property type="nucleotide sequence ID" value="NZ_JAAXLS010000012.1"/>
</dbReference>
<dbReference type="Pfam" id="PF13424">
    <property type="entry name" value="TPR_12"/>
    <property type="match status" value="1"/>
</dbReference>
<proteinExistence type="predicted"/>
<reference evidence="2 3" key="1">
    <citation type="submission" date="2020-04" db="EMBL/GenBank/DDBJ databases">
        <title>Novel species.</title>
        <authorList>
            <person name="Teo W.F.A."/>
            <person name="Lipun K."/>
            <person name="Srisuk N."/>
            <person name="Duangmal K."/>
        </authorList>
    </citation>
    <scope>NUCLEOTIDE SEQUENCE [LARGE SCALE GENOMIC DNA]</scope>
    <source>
        <strain evidence="2 3">K13G38</strain>
    </source>
</reference>
<comment type="caution">
    <text evidence="2">The sequence shown here is derived from an EMBL/GenBank/DDBJ whole genome shotgun (WGS) entry which is preliminary data.</text>
</comment>
<keyword evidence="3" id="KW-1185">Reference proteome</keyword>
<evidence type="ECO:0000259" key="1">
    <source>
        <dbReference type="Pfam" id="PF12770"/>
    </source>
</evidence>
<dbReference type="Proteomes" id="UP000715441">
    <property type="component" value="Unassembled WGS sequence"/>
</dbReference>
<gene>
    <name evidence="2" type="ORF">HFP15_18890</name>
</gene>
<dbReference type="Gene3D" id="1.25.40.10">
    <property type="entry name" value="Tetratricopeptide repeat domain"/>
    <property type="match status" value="1"/>
</dbReference>
<evidence type="ECO:0000313" key="3">
    <source>
        <dbReference type="Proteomes" id="UP000715441"/>
    </source>
</evidence>
<organism evidence="2 3">
    <name type="scientific">Amycolatopsis acididurans</name>
    <dbReference type="NCBI Taxonomy" id="2724524"/>
    <lineage>
        <taxon>Bacteria</taxon>
        <taxon>Bacillati</taxon>
        <taxon>Actinomycetota</taxon>
        <taxon>Actinomycetes</taxon>
        <taxon>Pseudonocardiales</taxon>
        <taxon>Pseudonocardiaceae</taxon>
        <taxon>Amycolatopsis</taxon>
    </lineage>
</organism>
<dbReference type="InterPro" id="IPR011990">
    <property type="entry name" value="TPR-like_helical_dom_sf"/>
</dbReference>
<protein>
    <submittedName>
        <fullName evidence="2">CHAT domain-containing protein</fullName>
    </submittedName>
</protein>
<dbReference type="InterPro" id="IPR024983">
    <property type="entry name" value="CHAT_dom"/>
</dbReference>
<dbReference type="Pfam" id="PF12770">
    <property type="entry name" value="CHAT"/>
    <property type="match status" value="1"/>
</dbReference>